<dbReference type="AlphaFoldDB" id="E9J672"/>
<feature type="domain" description="Tudor" evidence="1">
    <location>
        <begin position="194"/>
        <end position="250"/>
    </location>
</feature>
<dbReference type="Gene3D" id="2.30.30.140">
    <property type="match status" value="2"/>
</dbReference>
<dbReference type="Pfam" id="PF00567">
    <property type="entry name" value="TUDOR"/>
    <property type="match status" value="2"/>
</dbReference>
<dbReference type="HOGENOM" id="CLU_923119_0_0_1"/>
<sequence>IEAYSATLKCSNHNSLPLQYLSQPAQVACRFQLQTLDVGSTHHISVSYAEDGPQNFCVQIEGKQREELTRLENKINRCPKQPLQKPLPGLVCLGRYNDEGFKVMRRALILFVKEHLCKLYYLDYGNMGVLPYTDIFHLPPEYMDPEAFAIKFALSGLKELVISPEMINGIKPLESIMADLAQYARNAPRLDKLQLKAGIPCAALHDSQWYRAQILAIVNGQIKVVYVDYGNKELLSEVSICAIRDDLIMKLPAQAIQCALNNHESLIGSEVANLFERLTFEKSFIMKVVATQSNPISQFIQI</sequence>
<evidence type="ECO:0000259" key="1">
    <source>
        <dbReference type="PROSITE" id="PS50304"/>
    </source>
</evidence>
<accession>E9J672</accession>
<evidence type="ECO:0000313" key="2">
    <source>
        <dbReference type="EMBL" id="EFZ11680.1"/>
    </source>
</evidence>
<dbReference type="PANTHER" id="PTHR22948">
    <property type="entry name" value="TUDOR DOMAIN CONTAINING PROTEIN"/>
    <property type="match status" value="1"/>
</dbReference>
<dbReference type="PANTHER" id="PTHR22948:SF29">
    <property type="entry name" value="FI02030P-RELATED"/>
    <property type="match status" value="1"/>
</dbReference>
<dbReference type="SMART" id="SM00333">
    <property type="entry name" value="TUDOR"/>
    <property type="match status" value="2"/>
</dbReference>
<dbReference type="SUPFAM" id="SSF63748">
    <property type="entry name" value="Tudor/PWWP/MBT"/>
    <property type="match status" value="2"/>
</dbReference>
<dbReference type="PROSITE" id="PS50304">
    <property type="entry name" value="TUDOR"/>
    <property type="match status" value="2"/>
</dbReference>
<protein>
    <recommendedName>
        <fullName evidence="1">Tudor domain-containing protein</fullName>
    </recommendedName>
</protein>
<feature type="domain" description="Tudor" evidence="1">
    <location>
        <begin position="85"/>
        <end position="145"/>
    </location>
</feature>
<dbReference type="InterPro" id="IPR002999">
    <property type="entry name" value="Tudor"/>
</dbReference>
<reference evidence="2" key="1">
    <citation type="journal article" date="2011" name="Proc. Natl. Acad. Sci. U.S.A.">
        <title>The genome of the fire ant Solenopsis invicta.</title>
        <authorList>
            <person name="Wurm Y."/>
            <person name="Wang J."/>
            <person name="Riba-Grognuz O."/>
            <person name="Corona M."/>
            <person name="Nygaard S."/>
            <person name="Hunt B.G."/>
            <person name="Ingram K.K."/>
            <person name="Falquet L."/>
            <person name="Nipitwattanaphon M."/>
            <person name="Gotzek D."/>
            <person name="Dijkstra M.B."/>
            <person name="Oettler J."/>
            <person name="Comtesse F."/>
            <person name="Shih C.J."/>
            <person name="Wu W.J."/>
            <person name="Yang C.C."/>
            <person name="Thomas J."/>
            <person name="Beaudoing E."/>
            <person name="Pradervand S."/>
            <person name="Flegel V."/>
            <person name="Cook E.D."/>
            <person name="Fabbretti R."/>
            <person name="Stockinger H."/>
            <person name="Long L."/>
            <person name="Farmerie W.G."/>
            <person name="Oakey J."/>
            <person name="Boomsma J.J."/>
            <person name="Pamilo P."/>
            <person name="Yi S.V."/>
            <person name="Heinze J."/>
            <person name="Goodisman M.A."/>
            <person name="Farinelli L."/>
            <person name="Harshman K."/>
            <person name="Hulo N."/>
            <person name="Cerutti L."/>
            <person name="Xenarios I."/>
            <person name="Shoemaker D."/>
            <person name="Keller L."/>
        </authorList>
    </citation>
    <scope>NUCLEOTIDE SEQUENCE [LARGE SCALE GENOMIC DNA]</scope>
</reference>
<dbReference type="InterPro" id="IPR050621">
    <property type="entry name" value="Tudor_domain_containing"/>
</dbReference>
<name>E9J672_SOLIN</name>
<feature type="non-terminal residue" evidence="2">
    <location>
        <position position="1"/>
    </location>
</feature>
<organism>
    <name type="scientific">Solenopsis invicta</name>
    <name type="common">Red imported fire ant</name>
    <name type="synonym">Solenopsis wagneri</name>
    <dbReference type="NCBI Taxonomy" id="13686"/>
    <lineage>
        <taxon>Eukaryota</taxon>
        <taxon>Metazoa</taxon>
        <taxon>Ecdysozoa</taxon>
        <taxon>Arthropoda</taxon>
        <taxon>Hexapoda</taxon>
        <taxon>Insecta</taxon>
        <taxon>Pterygota</taxon>
        <taxon>Neoptera</taxon>
        <taxon>Endopterygota</taxon>
        <taxon>Hymenoptera</taxon>
        <taxon>Apocrita</taxon>
        <taxon>Aculeata</taxon>
        <taxon>Formicoidea</taxon>
        <taxon>Formicidae</taxon>
        <taxon>Myrmicinae</taxon>
        <taxon>Solenopsis</taxon>
    </lineage>
</organism>
<proteinExistence type="predicted"/>
<dbReference type="EMBL" id="GL768223">
    <property type="protein sequence ID" value="EFZ11680.1"/>
    <property type="molecule type" value="Genomic_DNA"/>
</dbReference>
<feature type="non-terminal residue" evidence="2">
    <location>
        <position position="302"/>
    </location>
</feature>
<gene>
    <name evidence="2" type="ORF">SINV_02538</name>
</gene>